<dbReference type="PANTHER" id="PTHR43648:SF1">
    <property type="entry name" value="ELECTRON TRANSFER FLAVOPROTEIN BETA SUBUNIT LYSINE METHYLTRANSFERASE"/>
    <property type="match status" value="1"/>
</dbReference>
<keyword evidence="5" id="KW-0949">S-adenosyl-L-methionine</keyword>
<dbReference type="CDD" id="cd02440">
    <property type="entry name" value="AdoMet_MTases"/>
    <property type="match status" value="1"/>
</dbReference>
<comment type="similarity">
    <text evidence="1">Belongs to the methyltransferase superfamily. PrmA family.</text>
</comment>
<reference evidence="6" key="1">
    <citation type="submission" date="2018-06" db="EMBL/GenBank/DDBJ databases">
        <authorList>
            <person name="Zhirakovskaya E."/>
        </authorList>
    </citation>
    <scope>NUCLEOTIDE SEQUENCE</scope>
</reference>
<keyword evidence="3 6" id="KW-0489">Methyltransferase</keyword>
<evidence type="ECO:0000256" key="4">
    <source>
        <dbReference type="ARBA" id="ARBA00022679"/>
    </source>
</evidence>
<evidence type="ECO:0000256" key="1">
    <source>
        <dbReference type="ARBA" id="ARBA00009741"/>
    </source>
</evidence>
<dbReference type="Gene3D" id="3.40.50.150">
    <property type="entry name" value="Vaccinia Virus protein VP39"/>
    <property type="match status" value="1"/>
</dbReference>
<accession>A0A3B0THF9</accession>
<dbReference type="InterPro" id="IPR050078">
    <property type="entry name" value="Ribosomal_L11_MeTrfase_PrmA"/>
</dbReference>
<dbReference type="InterPro" id="IPR029063">
    <property type="entry name" value="SAM-dependent_MTases_sf"/>
</dbReference>
<proteinExistence type="inferred from homology"/>
<evidence type="ECO:0000256" key="2">
    <source>
        <dbReference type="ARBA" id="ARBA00022490"/>
    </source>
</evidence>
<dbReference type="AlphaFoldDB" id="A0A3B0THF9"/>
<keyword evidence="6" id="KW-0687">Ribonucleoprotein</keyword>
<gene>
    <name evidence="6" type="ORF">MNBD_ALPHA09-1420</name>
</gene>
<dbReference type="PANTHER" id="PTHR43648">
    <property type="entry name" value="ELECTRON TRANSFER FLAVOPROTEIN BETA SUBUNIT LYSINE METHYLTRANSFERASE"/>
    <property type="match status" value="1"/>
</dbReference>
<dbReference type="SUPFAM" id="SSF53335">
    <property type="entry name" value="S-adenosyl-L-methionine-dependent methyltransferases"/>
    <property type="match status" value="1"/>
</dbReference>
<dbReference type="GO" id="GO:0008276">
    <property type="term" value="F:protein methyltransferase activity"/>
    <property type="evidence" value="ECO:0007669"/>
    <property type="project" value="InterPro"/>
</dbReference>
<dbReference type="HAMAP" id="MF_00735">
    <property type="entry name" value="Methyltr_PrmA"/>
    <property type="match status" value="1"/>
</dbReference>
<dbReference type="GO" id="GO:0005840">
    <property type="term" value="C:ribosome"/>
    <property type="evidence" value="ECO:0007669"/>
    <property type="project" value="UniProtKB-KW"/>
</dbReference>
<evidence type="ECO:0000256" key="5">
    <source>
        <dbReference type="ARBA" id="ARBA00022691"/>
    </source>
</evidence>
<protein>
    <submittedName>
        <fullName evidence="6">Ribosomal protein L11 methyltransferase</fullName>
    </submittedName>
</protein>
<dbReference type="Pfam" id="PF06325">
    <property type="entry name" value="PrmA"/>
    <property type="match status" value="1"/>
</dbReference>
<keyword evidence="2" id="KW-0963">Cytoplasm</keyword>
<keyword evidence="4 6" id="KW-0808">Transferase</keyword>
<organism evidence="6">
    <name type="scientific">hydrothermal vent metagenome</name>
    <dbReference type="NCBI Taxonomy" id="652676"/>
    <lineage>
        <taxon>unclassified sequences</taxon>
        <taxon>metagenomes</taxon>
        <taxon>ecological metagenomes</taxon>
    </lineage>
</organism>
<keyword evidence="6" id="KW-0689">Ribosomal protein</keyword>
<name>A0A3B0THF9_9ZZZZ</name>
<dbReference type="InterPro" id="IPR004498">
    <property type="entry name" value="Ribosomal_PrmA_MeTrfase"/>
</dbReference>
<evidence type="ECO:0000256" key="3">
    <source>
        <dbReference type="ARBA" id="ARBA00022603"/>
    </source>
</evidence>
<dbReference type="NCBIfam" id="NF001784">
    <property type="entry name" value="PRK00517.2-1"/>
    <property type="match status" value="1"/>
</dbReference>
<evidence type="ECO:0000313" key="6">
    <source>
        <dbReference type="EMBL" id="VAW15583.1"/>
    </source>
</evidence>
<dbReference type="EMBL" id="UOEM01000086">
    <property type="protein sequence ID" value="VAW15583.1"/>
    <property type="molecule type" value="Genomic_DNA"/>
</dbReference>
<sequence>MPITALRLECGQAIAMVLAEHLENFVWPAPLSVALHEVTDGGNWAIEAHFDPAPDETTIADVLRQALGGTALPVFSLSSIKPRDWVAASLENLKPVRAGRIFVHGAHDRNKIPAAAIAVQIDAGQAFGTGHHQTTTACLLALGDIAAVLRPRRILDVGTGSGVLAIAAAKLLKTEVVATDNDPIAIAVAKANARANGVAPLFAGRVAHGVRHRDVARARGYDLIFANILARPLARLAGEISACLDRRGNLVLSGILNSQNQSVLAAYQARGLVLRRRIRLGDWTTLVIGG</sequence>
<dbReference type="GO" id="GO:0032259">
    <property type="term" value="P:methylation"/>
    <property type="evidence" value="ECO:0007669"/>
    <property type="project" value="UniProtKB-KW"/>
</dbReference>